<feature type="domain" description="DUF38" evidence="1">
    <location>
        <begin position="147"/>
        <end position="271"/>
    </location>
</feature>
<proteinExistence type="predicted"/>
<dbReference type="eggNOG" id="ENOG502TJXJ">
    <property type="taxonomic scope" value="Eukaryota"/>
</dbReference>
<dbReference type="Pfam" id="PF01827">
    <property type="entry name" value="FTH"/>
    <property type="match status" value="1"/>
</dbReference>
<dbReference type="EMBL" id="GL379827">
    <property type="protein sequence ID" value="EGT50115.1"/>
    <property type="molecule type" value="Genomic_DNA"/>
</dbReference>
<organism evidence="3">
    <name type="scientific">Caenorhabditis brenneri</name>
    <name type="common">Nematode worm</name>
    <dbReference type="NCBI Taxonomy" id="135651"/>
    <lineage>
        <taxon>Eukaryota</taxon>
        <taxon>Metazoa</taxon>
        <taxon>Ecdysozoa</taxon>
        <taxon>Nematoda</taxon>
        <taxon>Chromadorea</taxon>
        <taxon>Rhabditida</taxon>
        <taxon>Rhabditina</taxon>
        <taxon>Rhabditomorpha</taxon>
        <taxon>Rhabditoidea</taxon>
        <taxon>Rhabditidae</taxon>
        <taxon>Peloderinae</taxon>
        <taxon>Caenorhabditis</taxon>
    </lineage>
</organism>
<gene>
    <name evidence="2" type="ORF">CAEBREN_14197</name>
</gene>
<accession>G0N1J0</accession>
<dbReference type="Proteomes" id="UP000008068">
    <property type="component" value="Unassembled WGS sequence"/>
</dbReference>
<dbReference type="OMA" id="PANIWEP"/>
<dbReference type="HOGENOM" id="CLU_030831_0_0_1"/>
<sequence>MVSLIDMPEVPMKITLEKLGYVEIQCLRKTCHSLRHFIDTTQPEQSIDALKISGSPNKISLLINGNDNINGNDGPQLYPSGQKIHVVYQALKGENARITWFRKDENRQKTILNENFSELLSRDFGLILECKLPILRTFSMDFKNTCKQFLEKYLSNKNPIKTNTLTMINAKQDDMLGFLPYICAGTLEKLVIQMADWIGPMDISKIVELEHWKKTRKIHIAGVSVAAEVRNFEHFTSLIVRFDVLYLEDVLFLKELFLHTSSTSKQYRISFGKLSDRNAFIQEFGLPLTEQRETLTFERPDDKEHVVKVEFSHFWDRVLEFKIIKKCDAPNEVEVVN</sequence>
<evidence type="ECO:0000259" key="1">
    <source>
        <dbReference type="Pfam" id="PF01827"/>
    </source>
</evidence>
<dbReference type="OrthoDB" id="5911267at2759"/>
<name>G0N1J0_CAEBE</name>
<evidence type="ECO:0000313" key="2">
    <source>
        <dbReference type="EMBL" id="EGT50115.1"/>
    </source>
</evidence>
<keyword evidence="3" id="KW-1185">Reference proteome</keyword>
<dbReference type="InterPro" id="IPR002900">
    <property type="entry name" value="DUF38/FTH_CAE_spp"/>
</dbReference>
<dbReference type="InParanoid" id="G0N1J0"/>
<evidence type="ECO:0000313" key="3">
    <source>
        <dbReference type="Proteomes" id="UP000008068"/>
    </source>
</evidence>
<dbReference type="PANTHER" id="PTHR23014:SF1">
    <property type="entry name" value="DUF38 DOMAIN-CONTAINING PROTEIN-RELATED"/>
    <property type="match status" value="1"/>
</dbReference>
<dbReference type="AlphaFoldDB" id="G0N1J0"/>
<protein>
    <recommendedName>
        <fullName evidence="1">DUF38 domain-containing protein</fullName>
    </recommendedName>
</protein>
<reference evidence="3" key="1">
    <citation type="submission" date="2011-07" db="EMBL/GenBank/DDBJ databases">
        <authorList>
            <consortium name="Caenorhabditis brenneri Sequencing and Analysis Consortium"/>
            <person name="Wilson R.K."/>
        </authorList>
    </citation>
    <scope>NUCLEOTIDE SEQUENCE [LARGE SCALE GENOMIC DNA]</scope>
    <source>
        <strain evidence="3">PB2801</strain>
    </source>
</reference>
<dbReference type="PANTHER" id="PTHR23014">
    <property type="entry name" value="F-BOX A PROTEIN"/>
    <property type="match status" value="1"/>
</dbReference>